<dbReference type="Proteomes" id="UP000617734">
    <property type="component" value="Unassembled WGS sequence"/>
</dbReference>
<name>A0A919G4R5_9ACTN</name>
<reference evidence="1" key="2">
    <citation type="submission" date="2020-09" db="EMBL/GenBank/DDBJ databases">
        <authorList>
            <person name="Sun Q."/>
            <person name="Ohkuma M."/>
        </authorList>
    </citation>
    <scope>NUCLEOTIDE SEQUENCE</scope>
    <source>
        <strain evidence="1">JCM 4646</strain>
    </source>
</reference>
<proteinExistence type="predicted"/>
<dbReference type="SUPFAM" id="SSF51011">
    <property type="entry name" value="Glycosyl hydrolase domain"/>
    <property type="match status" value="1"/>
</dbReference>
<accession>A0A919G4R5</accession>
<dbReference type="SUPFAM" id="SSF51445">
    <property type="entry name" value="(Trans)glycosidases"/>
    <property type="match status" value="1"/>
</dbReference>
<sequence length="534" mass="58878">MTRPEPHGINRRSVLRGAAIAGAAASLPQILISTRAHAADDGTGGSYVIAFDDNGAKRQTILGLGFEIQSDSIGSNDGPTDDTVVSGVPLDLTAAGAYTRFINDMLKGGRTDRGFRYCRLAMGLYHRGVTTDGKRFQDRYTDQTRKLAKMVQDAGIEGLGVEYWSPAPYWKSNGQLGGGPNRNATLASFAPTDVAAMGDAMVTDLNYLVENSRETPTSPPRLQIAWWSLQNEPNQGASYSSCKYTDEQYRDVFNIVAPKIRTAFPQAKIHATSISGWWNNRGSVLKNSATSMQYIDAWTWHKIGADSNTQITENYTGSGVAFRPVFNNEFEYLSGHGPVTDQDTLNTAQSIMNWMTFENSPTWWWLHALKPSTDSLSENYGLGTWRPPGAPVDSRFPNLQPGDWTWNPRNWNAVAGFVRFMPWDSVRYNVEEPHPTEAAGGLKTHLNGTTTPGGITYRPNQRIMAWKTPGDKPVFVVTNRGNANYTFTVDTRTTGTFRGYRYGPSSNMLSIGAKTGTALTITVPPLSIEFWVHD</sequence>
<dbReference type="InterPro" id="IPR006311">
    <property type="entry name" value="TAT_signal"/>
</dbReference>
<gene>
    <name evidence="1" type="ORF">GCM10018781_52240</name>
</gene>
<evidence type="ECO:0000313" key="2">
    <source>
        <dbReference type="Proteomes" id="UP000617734"/>
    </source>
</evidence>
<dbReference type="InterPro" id="IPR017853">
    <property type="entry name" value="GH"/>
</dbReference>
<dbReference type="Gene3D" id="3.20.20.80">
    <property type="entry name" value="Glycosidases"/>
    <property type="match status" value="1"/>
</dbReference>
<dbReference type="EMBL" id="BNBO01000034">
    <property type="protein sequence ID" value="GHH77871.1"/>
    <property type="molecule type" value="Genomic_DNA"/>
</dbReference>
<reference evidence="1" key="1">
    <citation type="journal article" date="2014" name="Int. J. Syst. Evol. Microbiol.">
        <title>Complete genome sequence of Corynebacterium casei LMG S-19264T (=DSM 44701T), isolated from a smear-ripened cheese.</title>
        <authorList>
            <consortium name="US DOE Joint Genome Institute (JGI-PGF)"/>
            <person name="Walter F."/>
            <person name="Albersmeier A."/>
            <person name="Kalinowski J."/>
            <person name="Ruckert C."/>
        </authorList>
    </citation>
    <scope>NUCLEOTIDE SEQUENCE</scope>
    <source>
        <strain evidence="1">JCM 4646</strain>
    </source>
</reference>
<comment type="caution">
    <text evidence="1">The sequence shown here is derived from an EMBL/GenBank/DDBJ whole genome shotgun (WGS) entry which is preliminary data.</text>
</comment>
<dbReference type="RefSeq" id="WP_190213352.1">
    <property type="nucleotide sequence ID" value="NZ_BNBO01000034.1"/>
</dbReference>
<dbReference type="PROSITE" id="PS51318">
    <property type="entry name" value="TAT"/>
    <property type="match status" value="1"/>
</dbReference>
<organism evidence="1 2">
    <name type="scientific">Kitasatospora indigofera</name>
    <dbReference type="NCBI Taxonomy" id="67307"/>
    <lineage>
        <taxon>Bacteria</taxon>
        <taxon>Bacillati</taxon>
        <taxon>Actinomycetota</taxon>
        <taxon>Actinomycetes</taxon>
        <taxon>Kitasatosporales</taxon>
        <taxon>Streptomycetaceae</taxon>
        <taxon>Kitasatospora</taxon>
    </lineage>
</organism>
<dbReference type="GeneID" id="95355590"/>
<dbReference type="AlphaFoldDB" id="A0A919G4R5"/>
<keyword evidence="2" id="KW-1185">Reference proteome</keyword>
<protein>
    <submittedName>
        <fullName evidence="1">Uncharacterized protein</fullName>
    </submittedName>
</protein>
<evidence type="ECO:0000313" key="1">
    <source>
        <dbReference type="EMBL" id="GHH77871.1"/>
    </source>
</evidence>